<dbReference type="AlphaFoldDB" id="A0A7K9H250"/>
<evidence type="ECO:0000259" key="13">
    <source>
        <dbReference type="PROSITE" id="PS50268"/>
    </source>
</evidence>
<evidence type="ECO:0000256" key="2">
    <source>
        <dbReference type="ARBA" id="ARBA00022536"/>
    </source>
</evidence>
<keyword evidence="8" id="KW-1133">Transmembrane helix</keyword>
<keyword evidence="5" id="KW-0677">Repeat</keyword>
<gene>
    <name evidence="14" type="primary">Dchs2</name>
    <name evidence="14" type="ORF">LOXLEU_R09941</name>
</gene>
<feature type="non-terminal residue" evidence="14">
    <location>
        <position position="1"/>
    </location>
</feature>
<dbReference type="InterPro" id="IPR002126">
    <property type="entry name" value="Cadherin-like_dom"/>
</dbReference>
<evidence type="ECO:0000256" key="12">
    <source>
        <dbReference type="PROSITE-ProRule" id="PRU00043"/>
    </source>
</evidence>
<evidence type="ECO:0000313" key="15">
    <source>
        <dbReference type="Proteomes" id="UP000573793"/>
    </source>
</evidence>
<feature type="domain" description="Cadherin" evidence="13">
    <location>
        <begin position="445"/>
        <end position="548"/>
    </location>
</feature>
<dbReference type="PROSITE" id="PS50268">
    <property type="entry name" value="CADHERIN_2"/>
    <property type="match status" value="7"/>
</dbReference>
<dbReference type="PANTHER" id="PTHR24026">
    <property type="entry name" value="FAT ATYPICAL CADHERIN-RELATED"/>
    <property type="match status" value="1"/>
</dbReference>
<evidence type="ECO:0000256" key="10">
    <source>
        <dbReference type="ARBA" id="ARBA00023157"/>
    </source>
</evidence>
<feature type="domain" description="Cadherin" evidence="13">
    <location>
        <begin position="137"/>
        <end position="241"/>
    </location>
</feature>
<keyword evidence="4" id="KW-0732">Signal</keyword>
<dbReference type="EMBL" id="VWZM01015901">
    <property type="protein sequence ID" value="NXH07768.1"/>
    <property type="molecule type" value="Genomic_DNA"/>
</dbReference>
<dbReference type="PANTHER" id="PTHR24026:SF136">
    <property type="entry name" value="PROTOCADHERIN-23"/>
    <property type="match status" value="1"/>
</dbReference>
<keyword evidence="7" id="KW-0130">Cell adhesion</keyword>
<keyword evidence="6 12" id="KW-0106">Calcium</keyword>
<feature type="domain" description="Cadherin" evidence="13">
    <location>
        <begin position="34"/>
        <end position="136"/>
    </location>
</feature>
<evidence type="ECO:0000256" key="11">
    <source>
        <dbReference type="ARBA" id="ARBA00023180"/>
    </source>
</evidence>
<keyword evidence="15" id="KW-1185">Reference proteome</keyword>
<evidence type="ECO:0000256" key="7">
    <source>
        <dbReference type="ARBA" id="ARBA00022889"/>
    </source>
</evidence>
<dbReference type="GO" id="GO:0007156">
    <property type="term" value="P:homophilic cell adhesion via plasma membrane adhesion molecules"/>
    <property type="evidence" value="ECO:0007669"/>
    <property type="project" value="InterPro"/>
</dbReference>
<comment type="caution">
    <text evidence="14">The sequence shown here is derived from an EMBL/GenBank/DDBJ whole genome shotgun (WGS) entry which is preliminary data.</text>
</comment>
<dbReference type="FunFam" id="2.60.40.60:FF:000013">
    <property type="entry name" value="Cadherin EGF LAG seven-pass G-type receptor"/>
    <property type="match status" value="1"/>
</dbReference>
<evidence type="ECO:0000256" key="5">
    <source>
        <dbReference type="ARBA" id="ARBA00022737"/>
    </source>
</evidence>
<evidence type="ECO:0000256" key="1">
    <source>
        <dbReference type="ARBA" id="ARBA00004370"/>
    </source>
</evidence>
<proteinExistence type="predicted"/>
<feature type="domain" description="Cadherin" evidence="13">
    <location>
        <begin position="549"/>
        <end position="660"/>
    </location>
</feature>
<dbReference type="FunFam" id="2.60.40.60:FF:000035">
    <property type="entry name" value="Protocadherin Fat 3"/>
    <property type="match status" value="1"/>
</dbReference>
<evidence type="ECO:0000256" key="9">
    <source>
        <dbReference type="ARBA" id="ARBA00023136"/>
    </source>
</evidence>
<dbReference type="InterPro" id="IPR020894">
    <property type="entry name" value="Cadherin_CS"/>
</dbReference>
<dbReference type="GO" id="GO:0005886">
    <property type="term" value="C:plasma membrane"/>
    <property type="evidence" value="ECO:0007669"/>
    <property type="project" value="InterPro"/>
</dbReference>
<dbReference type="FunFam" id="2.60.40.60:FF:000181">
    <property type="entry name" value="Predicted protein"/>
    <property type="match status" value="2"/>
</dbReference>
<feature type="non-terminal residue" evidence="14">
    <location>
        <position position="738"/>
    </location>
</feature>
<comment type="subcellular location">
    <subcellularLocation>
        <location evidence="1">Membrane</location>
    </subcellularLocation>
</comment>
<evidence type="ECO:0000256" key="8">
    <source>
        <dbReference type="ARBA" id="ARBA00022989"/>
    </source>
</evidence>
<keyword evidence="9" id="KW-0472">Membrane</keyword>
<accession>A0A7K9H250</accession>
<dbReference type="PRINTS" id="PR00205">
    <property type="entry name" value="CADHERIN"/>
</dbReference>
<keyword evidence="3" id="KW-0812">Transmembrane</keyword>
<feature type="domain" description="Cadherin" evidence="13">
    <location>
        <begin position="249"/>
        <end position="345"/>
    </location>
</feature>
<evidence type="ECO:0000313" key="14">
    <source>
        <dbReference type="EMBL" id="NXH07768.1"/>
    </source>
</evidence>
<dbReference type="SMART" id="SM00112">
    <property type="entry name" value="CA"/>
    <property type="match status" value="6"/>
</dbReference>
<feature type="domain" description="Cadherin" evidence="13">
    <location>
        <begin position="661"/>
        <end position="738"/>
    </location>
</feature>
<dbReference type="CDD" id="cd11304">
    <property type="entry name" value="Cadherin_repeat"/>
    <property type="match status" value="7"/>
</dbReference>
<dbReference type="PROSITE" id="PS00232">
    <property type="entry name" value="CADHERIN_1"/>
    <property type="match status" value="3"/>
</dbReference>
<organism evidence="14 15">
    <name type="scientific">Loxia leucoptera</name>
    <name type="common">White-winged crossbill</name>
    <dbReference type="NCBI Taxonomy" id="96539"/>
    <lineage>
        <taxon>Eukaryota</taxon>
        <taxon>Metazoa</taxon>
        <taxon>Chordata</taxon>
        <taxon>Craniata</taxon>
        <taxon>Vertebrata</taxon>
        <taxon>Euteleostomi</taxon>
        <taxon>Archelosauria</taxon>
        <taxon>Archosauria</taxon>
        <taxon>Dinosauria</taxon>
        <taxon>Saurischia</taxon>
        <taxon>Theropoda</taxon>
        <taxon>Coelurosauria</taxon>
        <taxon>Aves</taxon>
        <taxon>Neognathae</taxon>
        <taxon>Neoaves</taxon>
        <taxon>Telluraves</taxon>
        <taxon>Australaves</taxon>
        <taxon>Passeriformes</taxon>
        <taxon>Passeroidea</taxon>
        <taxon>Fringillidae</taxon>
        <taxon>Carduelinae</taxon>
        <taxon>Loxia</taxon>
    </lineage>
</organism>
<dbReference type="InterPro" id="IPR015919">
    <property type="entry name" value="Cadherin-like_sf"/>
</dbReference>
<dbReference type="FunFam" id="2.60.40.60:FF:000020">
    <property type="entry name" value="Dachsous cadherin-related 1b"/>
    <property type="match status" value="3"/>
</dbReference>
<feature type="domain" description="Cadherin" evidence="13">
    <location>
        <begin position="346"/>
        <end position="444"/>
    </location>
</feature>
<dbReference type="SUPFAM" id="SSF49313">
    <property type="entry name" value="Cadherin-like"/>
    <property type="match status" value="7"/>
</dbReference>
<keyword evidence="11" id="KW-0325">Glycoprotein</keyword>
<dbReference type="GO" id="GO:0005509">
    <property type="term" value="F:calcium ion binding"/>
    <property type="evidence" value="ECO:0007669"/>
    <property type="project" value="UniProtKB-UniRule"/>
</dbReference>
<evidence type="ECO:0000256" key="6">
    <source>
        <dbReference type="ARBA" id="ARBA00022837"/>
    </source>
</evidence>
<evidence type="ECO:0000256" key="4">
    <source>
        <dbReference type="ARBA" id="ARBA00022729"/>
    </source>
</evidence>
<keyword evidence="10" id="KW-1015">Disulfide bond</keyword>
<sequence length="738" mass="79850">LTVSARDGGGLPSASNAAVTVNILQTVLVPAIFERSRYSFSVPEDAPEDSVIGTVKAKEPPNSLEAVSYRICSGDPHGKFSIDPQFGIIRTKKQLDHEAQSVVVLTVQSQLGDSPIYSSTQVNISVTDINDNPPVFLTKSDRVTISHTQPPGTAVYIAHADDKDSGLNGAVKYSIASKQSDAFSIDPSLGVVNLTRTVVAEKQQEYTLHIAAEDCGSPPLTSLLMLTVRFRLDINDNSPSFVSLPLSYVMEDVEVGFLVHHVVAKDPDEGRNGQVTYHILSGNENKAFVLDKITGLLTTAQFLDREVQEHYSLTVMALDDGSPALSATQVLTIVVLDANDETPGFLKQLYETAVHENRDPGEFVVRVEAVDRDAGLNSLLQYEILPGAGYEKFKMNSDSGELVTAASLDRETQEVFSIKGSPSRSSTAQLYLTVLDENDHSPLFAKTQYQISVTEDLEEGSAILDLSASDEDAGLNGEVMYSLIDGTYGAFAIDSVTGSIITTKALDRETKSQYTFRAVASDCSTHFPRSTTVMTVLIQDVNDNTPKFEQSYYKASVWEGQSPKTDIIQVFATDLDSGLNGETEYSIVSGNENAAFLIDSARGILATNTGLDYENTSSYREMAASHQLVLLASDHGTPSLNSTATVLITVLDVNDNPPVFSSPEYHVHVKESIPIGSHITEISAKDCDAGTNAEITYAIISGNDRGHFCLDARTGSVNLTKTLDYEDTMKFTLVIQAT</sequence>
<name>A0A7K9H250_LOXLE</name>
<evidence type="ECO:0000256" key="3">
    <source>
        <dbReference type="ARBA" id="ARBA00022692"/>
    </source>
</evidence>
<dbReference type="Proteomes" id="UP000573793">
    <property type="component" value="Unassembled WGS sequence"/>
</dbReference>
<protein>
    <submittedName>
        <fullName evidence="14">PCD23 protein</fullName>
    </submittedName>
</protein>
<dbReference type="Gene3D" id="2.60.40.60">
    <property type="entry name" value="Cadherins"/>
    <property type="match status" value="7"/>
</dbReference>
<dbReference type="Pfam" id="PF00028">
    <property type="entry name" value="Cadherin"/>
    <property type="match status" value="7"/>
</dbReference>
<reference evidence="14 15" key="1">
    <citation type="submission" date="2019-09" db="EMBL/GenBank/DDBJ databases">
        <title>Bird 10,000 Genomes (B10K) Project - Family phase.</title>
        <authorList>
            <person name="Zhang G."/>
        </authorList>
    </citation>
    <scope>NUCLEOTIDE SEQUENCE [LARGE SCALE GENOMIC DNA]</scope>
    <source>
        <strain evidence="14">B10K-DU-001-19</strain>
        <tissue evidence="14">Muscle</tissue>
    </source>
</reference>
<keyword evidence="2" id="KW-0245">EGF-like domain</keyword>